<evidence type="ECO:0000256" key="3">
    <source>
        <dbReference type="ARBA" id="ARBA00022692"/>
    </source>
</evidence>
<name>A0AAN6TPP5_9PEZI</name>
<dbReference type="GO" id="GO:0005886">
    <property type="term" value="C:plasma membrane"/>
    <property type="evidence" value="ECO:0007669"/>
    <property type="project" value="TreeGrafter"/>
</dbReference>
<evidence type="ECO:0000256" key="2">
    <source>
        <dbReference type="ARBA" id="ARBA00022448"/>
    </source>
</evidence>
<keyword evidence="3 8" id="KW-0812">Transmembrane</keyword>
<keyword evidence="10" id="KW-1185">Reference proteome</keyword>
<dbReference type="InterPro" id="IPR051143">
    <property type="entry name" value="TrkH_K-transport"/>
</dbReference>
<evidence type="ECO:0000256" key="4">
    <source>
        <dbReference type="ARBA" id="ARBA00022989"/>
    </source>
</evidence>
<dbReference type="RefSeq" id="XP_062642170.1">
    <property type="nucleotide sequence ID" value="XM_062790211.1"/>
</dbReference>
<accession>A0AAN6TPP5</accession>
<dbReference type="GeneID" id="87826981"/>
<feature type="transmembrane region" description="Helical" evidence="8">
    <location>
        <begin position="317"/>
        <end position="343"/>
    </location>
</feature>
<gene>
    <name evidence="9" type="ORF">N657DRAFT_606230</name>
</gene>
<feature type="region of interest" description="Disordered" evidence="7">
    <location>
        <begin position="654"/>
        <end position="680"/>
    </location>
</feature>
<sequence length="833" mass="91880">MDALCSPFSALNHVPQRLGLTAPLFLYAMKWLDDFCKRHSEGRLAESVAKIRPYLPPINFITVHYAYFILSCLFFALVFWGCGSPSSLQISFLDSLYLCMSALTSTGMNTVNVSQMSTGQQVVLFIAMILGHPILISLWTVLFRRHIFEKRFRAIVRAERERKLKSGSAIGLTAGISDLLTMARIKSLTKAKSKSNDANQLPGLGSRIPKSPTASHPERPTRERDVEAALAPIAEGVLQPRTPGARSVAFAEPSQPELHFKPSADPQRADPDRDRTIEIRNFLEEKRRNVGRNGEFFNLTLKEREYLGGVEYRAVEVLVVTVTMYLVLWQLLGGIALGAWLAVNAPEISAVNQQNAWWAGLFLAISAFNNGGMTLLDAGMTAFQSGYYFVLIVSTLLILVGSQASPIFLRFIIWVLSKLLKFSTRDEGYAVWKETFDFILQYPRRVYINMFPARPTWMLTLWLGSFLLVDWAMFFLLNIGNPAIESIPPGPRVMDGLFQSVSILSGGFAVVPISAVYFGLQVLWLVKMYASAYPTSITVRGSNVYEERSLGIYAGDEPEPTGEGERDEKQQKLPAAGGLFLTPGVSGNQPPLTPMSVASHASRLSRLSQASRGGIDKIVGIGKEGTAMLGRQIQRRMTGFQGVGIAPVHPRRQKANMLQGSPDTSASSSTAASLHSLGDHAPPGQDLMSHHVRSQLSHDVWWIALAFFLITIIETSHTLENPAAYSLFNILFEIVSAYANNGVSVGLPTAAYSFSGGWHAGSKLVLILVMLRGRHRDLPVALDRAVKLPSMDLDEKEEDDAEIRRAISRTPNLGQTRSPQVDVPGIIRRFPTS</sequence>
<dbReference type="EMBL" id="MU853269">
    <property type="protein sequence ID" value="KAK4118397.1"/>
    <property type="molecule type" value="Genomic_DNA"/>
</dbReference>
<dbReference type="GO" id="GO:1990573">
    <property type="term" value="P:potassium ion import across plasma membrane"/>
    <property type="evidence" value="ECO:0007669"/>
    <property type="project" value="TreeGrafter"/>
</dbReference>
<feature type="compositionally biased region" description="Polar residues" evidence="7">
    <location>
        <begin position="809"/>
        <end position="819"/>
    </location>
</feature>
<dbReference type="PANTHER" id="PTHR31064">
    <property type="entry name" value="POTASSIUM TRANSPORT PROTEIN DDB_G0292412-RELATED"/>
    <property type="match status" value="1"/>
</dbReference>
<organism evidence="9 10">
    <name type="scientific">Parathielavia appendiculata</name>
    <dbReference type="NCBI Taxonomy" id="2587402"/>
    <lineage>
        <taxon>Eukaryota</taxon>
        <taxon>Fungi</taxon>
        <taxon>Dikarya</taxon>
        <taxon>Ascomycota</taxon>
        <taxon>Pezizomycotina</taxon>
        <taxon>Sordariomycetes</taxon>
        <taxon>Sordariomycetidae</taxon>
        <taxon>Sordariales</taxon>
        <taxon>Chaetomiaceae</taxon>
        <taxon>Parathielavia</taxon>
    </lineage>
</organism>
<feature type="transmembrane region" description="Helical" evidence="8">
    <location>
        <begin position="122"/>
        <end position="143"/>
    </location>
</feature>
<feature type="transmembrane region" description="Helical" evidence="8">
    <location>
        <begin position="497"/>
        <end position="520"/>
    </location>
</feature>
<dbReference type="Proteomes" id="UP001302602">
    <property type="component" value="Unassembled WGS sequence"/>
</dbReference>
<feature type="region of interest" description="Disordered" evidence="7">
    <location>
        <begin position="191"/>
        <end position="223"/>
    </location>
</feature>
<evidence type="ECO:0000256" key="8">
    <source>
        <dbReference type="SAM" id="Phobius"/>
    </source>
</evidence>
<feature type="transmembrane region" description="Helical" evidence="8">
    <location>
        <begin position="457"/>
        <end position="477"/>
    </location>
</feature>
<feature type="region of interest" description="Disordered" evidence="7">
    <location>
        <begin position="244"/>
        <end position="273"/>
    </location>
</feature>
<evidence type="ECO:0000313" key="10">
    <source>
        <dbReference type="Proteomes" id="UP001302602"/>
    </source>
</evidence>
<dbReference type="GO" id="GO:0140107">
    <property type="term" value="F:high-affinity potassium ion transmembrane transporter activity"/>
    <property type="evidence" value="ECO:0007669"/>
    <property type="project" value="TreeGrafter"/>
</dbReference>
<dbReference type="Pfam" id="PF02386">
    <property type="entry name" value="TrkH"/>
    <property type="match status" value="1"/>
</dbReference>
<keyword evidence="6 8" id="KW-0472">Membrane</keyword>
<dbReference type="InterPro" id="IPR003445">
    <property type="entry name" value="Cat_transpt"/>
</dbReference>
<comment type="caution">
    <text evidence="9">The sequence shown here is derived from an EMBL/GenBank/DDBJ whole genome shotgun (WGS) entry which is preliminary data.</text>
</comment>
<dbReference type="PANTHER" id="PTHR31064:SF37">
    <property type="entry name" value="TRANSPORTER, PUTATIVE (EUROFUNG)-RELATED"/>
    <property type="match status" value="1"/>
</dbReference>
<feature type="transmembrane region" description="Helical" evidence="8">
    <location>
        <begin position="388"/>
        <end position="416"/>
    </location>
</feature>
<evidence type="ECO:0000256" key="6">
    <source>
        <dbReference type="ARBA" id="ARBA00023136"/>
    </source>
</evidence>
<dbReference type="SUPFAM" id="SSF81324">
    <property type="entry name" value="Voltage-gated potassium channels"/>
    <property type="match status" value="1"/>
</dbReference>
<feature type="transmembrane region" description="Helical" evidence="8">
    <location>
        <begin position="65"/>
        <end position="83"/>
    </location>
</feature>
<protein>
    <submittedName>
        <fullName evidence="9">TrkH-domain-containing protein</fullName>
    </submittedName>
</protein>
<evidence type="ECO:0000256" key="7">
    <source>
        <dbReference type="SAM" id="MobiDB-lite"/>
    </source>
</evidence>
<feature type="compositionally biased region" description="Basic and acidic residues" evidence="7">
    <location>
        <begin position="258"/>
        <end position="273"/>
    </location>
</feature>
<feature type="region of interest" description="Disordered" evidence="7">
    <location>
        <begin position="797"/>
        <end position="820"/>
    </location>
</feature>
<comment type="subcellular location">
    <subcellularLocation>
        <location evidence="1">Membrane</location>
        <topology evidence="1">Multi-pass membrane protein</topology>
    </subcellularLocation>
</comment>
<keyword evidence="5" id="KW-0406">Ion transport</keyword>
<dbReference type="GO" id="GO:0030007">
    <property type="term" value="P:intracellular potassium ion homeostasis"/>
    <property type="evidence" value="ECO:0007669"/>
    <property type="project" value="TreeGrafter"/>
</dbReference>
<evidence type="ECO:0000313" key="9">
    <source>
        <dbReference type="EMBL" id="KAK4118397.1"/>
    </source>
</evidence>
<feature type="transmembrane region" description="Helical" evidence="8">
    <location>
        <begin position="355"/>
        <end position="376"/>
    </location>
</feature>
<reference evidence="9" key="2">
    <citation type="submission" date="2023-05" db="EMBL/GenBank/DDBJ databases">
        <authorList>
            <consortium name="Lawrence Berkeley National Laboratory"/>
            <person name="Steindorff A."/>
            <person name="Hensen N."/>
            <person name="Bonometti L."/>
            <person name="Westerberg I."/>
            <person name="Brannstrom I.O."/>
            <person name="Guillou S."/>
            <person name="Cros-Aarteil S."/>
            <person name="Calhoun S."/>
            <person name="Haridas S."/>
            <person name="Kuo A."/>
            <person name="Mondo S."/>
            <person name="Pangilinan J."/>
            <person name="Riley R."/>
            <person name="Labutti K."/>
            <person name="Andreopoulos B."/>
            <person name="Lipzen A."/>
            <person name="Chen C."/>
            <person name="Yanf M."/>
            <person name="Daum C."/>
            <person name="Ng V."/>
            <person name="Clum A."/>
            <person name="Ohm R."/>
            <person name="Martin F."/>
            <person name="Silar P."/>
            <person name="Natvig D."/>
            <person name="Lalanne C."/>
            <person name="Gautier V."/>
            <person name="Ament-Velasquez S.L."/>
            <person name="Kruys A."/>
            <person name="Hutchinson M.I."/>
            <person name="Powell A.J."/>
            <person name="Barry K."/>
            <person name="Miller A.N."/>
            <person name="Grigoriev I.V."/>
            <person name="Debuchy R."/>
            <person name="Gladieux P."/>
            <person name="Thoren M.H."/>
            <person name="Johannesson H."/>
        </authorList>
    </citation>
    <scope>NUCLEOTIDE SEQUENCE</scope>
    <source>
        <strain evidence="9">CBS 731.68</strain>
    </source>
</reference>
<feature type="compositionally biased region" description="Low complexity" evidence="7">
    <location>
        <begin position="664"/>
        <end position="673"/>
    </location>
</feature>
<evidence type="ECO:0000256" key="1">
    <source>
        <dbReference type="ARBA" id="ARBA00004141"/>
    </source>
</evidence>
<keyword evidence="4 8" id="KW-1133">Transmembrane helix</keyword>
<keyword evidence="2" id="KW-0813">Transport</keyword>
<reference evidence="9" key="1">
    <citation type="journal article" date="2023" name="Mol. Phylogenet. Evol.">
        <title>Genome-scale phylogeny and comparative genomics of the fungal order Sordariales.</title>
        <authorList>
            <person name="Hensen N."/>
            <person name="Bonometti L."/>
            <person name="Westerberg I."/>
            <person name="Brannstrom I.O."/>
            <person name="Guillou S."/>
            <person name="Cros-Aarteil S."/>
            <person name="Calhoun S."/>
            <person name="Haridas S."/>
            <person name="Kuo A."/>
            <person name="Mondo S."/>
            <person name="Pangilinan J."/>
            <person name="Riley R."/>
            <person name="LaButti K."/>
            <person name="Andreopoulos B."/>
            <person name="Lipzen A."/>
            <person name="Chen C."/>
            <person name="Yan M."/>
            <person name="Daum C."/>
            <person name="Ng V."/>
            <person name="Clum A."/>
            <person name="Steindorff A."/>
            <person name="Ohm R.A."/>
            <person name="Martin F."/>
            <person name="Silar P."/>
            <person name="Natvig D.O."/>
            <person name="Lalanne C."/>
            <person name="Gautier V."/>
            <person name="Ament-Velasquez S.L."/>
            <person name="Kruys A."/>
            <person name="Hutchinson M.I."/>
            <person name="Powell A.J."/>
            <person name="Barry K."/>
            <person name="Miller A.N."/>
            <person name="Grigoriev I.V."/>
            <person name="Debuchy R."/>
            <person name="Gladieux P."/>
            <person name="Hiltunen Thoren M."/>
            <person name="Johannesson H."/>
        </authorList>
    </citation>
    <scope>NUCLEOTIDE SEQUENCE</scope>
    <source>
        <strain evidence="9">CBS 731.68</strain>
    </source>
</reference>
<proteinExistence type="predicted"/>
<evidence type="ECO:0000256" key="5">
    <source>
        <dbReference type="ARBA" id="ARBA00023065"/>
    </source>
</evidence>
<dbReference type="AlphaFoldDB" id="A0AAN6TPP5"/>